<evidence type="ECO:0000256" key="1">
    <source>
        <dbReference type="SAM" id="MobiDB-lite"/>
    </source>
</evidence>
<accession>A0ABR7U7T8</accession>
<evidence type="ECO:0000313" key="3">
    <source>
        <dbReference type="Proteomes" id="UP000639516"/>
    </source>
</evidence>
<feature type="region of interest" description="Disordered" evidence="1">
    <location>
        <begin position="99"/>
        <end position="129"/>
    </location>
</feature>
<dbReference type="RefSeq" id="WP_188096420.1">
    <property type="nucleotide sequence ID" value="NZ_JAANIH010000003.1"/>
</dbReference>
<reference evidence="2 3" key="1">
    <citation type="journal article" date="2020" name="Arch. Microbiol.">
        <title>Bradyrhizobium campsiandrae sp. nov., a nitrogen-fixing bacterial strain isolated from a native leguminous tree from the Amazon adapted to flooded conditions.</title>
        <authorList>
            <person name="Cabral Michel D."/>
            <person name="Martins da Costa E."/>
            <person name="Azarias Guimaraes A."/>
            <person name="Soares de Carvalho T."/>
            <person name="Santos de Castro Caputo P."/>
            <person name="Willems A."/>
            <person name="de Souza Moreira F.M."/>
        </authorList>
    </citation>
    <scope>NUCLEOTIDE SEQUENCE [LARGE SCALE GENOMIC DNA]</scope>
    <source>
        <strain evidence="3">INPA 384B</strain>
    </source>
</reference>
<organism evidence="2 3">
    <name type="scientific">Bradyrhizobium campsiandrae</name>
    <dbReference type="NCBI Taxonomy" id="1729892"/>
    <lineage>
        <taxon>Bacteria</taxon>
        <taxon>Pseudomonadati</taxon>
        <taxon>Pseudomonadota</taxon>
        <taxon>Alphaproteobacteria</taxon>
        <taxon>Hyphomicrobiales</taxon>
        <taxon>Nitrobacteraceae</taxon>
        <taxon>Bradyrhizobium</taxon>
    </lineage>
</organism>
<feature type="compositionally biased region" description="Basic and acidic residues" evidence="1">
    <location>
        <begin position="118"/>
        <end position="129"/>
    </location>
</feature>
<proteinExistence type="predicted"/>
<keyword evidence="3" id="KW-1185">Reference proteome</keyword>
<comment type="caution">
    <text evidence="2">The sequence shown here is derived from an EMBL/GenBank/DDBJ whole genome shotgun (WGS) entry which is preliminary data.</text>
</comment>
<dbReference type="Proteomes" id="UP000639516">
    <property type="component" value="Unassembled WGS sequence"/>
</dbReference>
<gene>
    <name evidence="2" type="ORF">HA482_18045</name>
</gene>
<evidence type="ECO:0000313" key="2">
    <source>
        <dbReference type="EMBL" id="MBC9980109.1"/>
    </source>
</evidence>
<protein>
    <submittedName>
        <fullName evidence="2">Uncharacterized protein</fullName>
    </submittedName>
</protein>
<dbReference type="EMBL" id="JAATTO010000024">
    <property type="protein sequence ID" value="MBC9980109.1"/>
    <property type="molecule type" value="Genomic_DNA"/>
</dbReference>
<sequence length="129" mass="14263">MTRIRRRIPVYQHVAQPMTSEDYMAPTLADIQALARSRTETAVHVLSSIMVRETANAFARVAAAKELLDRGWGKPAQPLANSQGPLELLTRIERVIVHPDNPSPAANRIETSGTAEMPHLDTSGEEKLR</sequence>
<name>A0ABR7U7T8_9BRAD</name>